<sequence length="279" mass="32317">MVNLLNPKTWRRSGRSEEPHDTRCCIEERNLWRQIARRNNLIPPLSTTMQVAKPPSKLKRRSTVKQTSTPHPFNLLALPLELREEIYTFYLLDHATVRLTPFQLPPIHTPGLDANYYYKPLPPHDPALLLTSRQIRTEALKVFYSTYRFPVIIHFPNPEEENHRGACDTDRIPWYHHLDPSKLKLIRHFELFYCFEADLRRLGVRQADAYILHLDLDPRRGGYELRVVESLGLLTRRGVAQKRGISGVVRGVLDEIIGRAGVGGVTVQDLERFVPRCCS</sequence>
<evidence type="ECO:0000313" key="1">
    <source>
        <dbReference type="EMBL" id="KAK5109073.1"/>
    </source>
</evidence>
<proteinExistence type="predicted"/>
<reference evidence="1" key="1">
    <citation type="submission" date="2023-08" db="EMBL/GenBank/DDBJ databases">
        <title>Black Yeasts Isolated from many extreme environments.</title>
        <authorList>
            <person name="Coleine C."/>
            <person name="Stajich J.E."/>
            <person name="Selbmann L."/>
        </authorList>
    </citation>
    <scope>NUCLEOTIDE SEQUENCE</scope>
    <source>
        <strain evidence="1">CCFEE 5401</strain>
    </source>
</reference>
<dbReference type="PANTHER" id="PTHR42085">
    <property type="entry name" value="F-BOX DOMAIN-CONTAINING PROTEIN"/>
    <property type="match status" value="1"/>
</dbReference>
<dbReference type="EMBL" id="JAVRRL010000071">
    <property type="protein sequence ID" value="KAK5109073.1"/>
    <property type="molecule type" value="Genomic_DNA"/>
</dbReference>
<dbReference type="Proteomes" id="UP001310890">
    <property type="component" value="Unassembled WGS sequence"/>
</dbReference>
<dbReference type="InterPro" id="IPR038883">
    <property type="entry name" value="AN11006-like"/>
</dbReference>
<dbReference type="PANTHER" id="PTHR42085:SF2">
    <property type="entry name" value="F-BOX DOMAIN-CONTAINING PROTEIN"/>
    <property type="match status" value="1"/>
</dbReference>
<organism evidence="1 2">
    <name type="scientific">Meristemomyces frigidus</name>
    <dbReference type="NCBI Taxonomy" id="1508187"/>
    <lineage>
        <taxon>Eukaryota</taxon>
        <taxon>Fungi</taxon>
        <taxon>Dikarya</taxon>
        <taxon>Ascomycota</taxon>
        <taxon>Pezizomycotina</taxon>
        <taxon>Dothideomycetes</taxon>
        <taxon>Dothideomycetidae</taxon>
        <taxon>Mycosphaerellales</taxon>
        <taxon>Teratosphaeriaceae</taxon>
        <taxon>Meristemomyces</taxon>
    </lineage>
</organism>
<accession>A0AAN7TBI4</accession>
<name>A0AAN7TBI4_9PEZI</name>
<dbReference type="AlphaFoldDB" id="A0AAN7TBI4"/>
<comment type="caution">
    <text evidence="1">The sequence shown here is derived from an EMBL/GenBank/DDBJ whole genome shotgun (WGS) entry which is preliminary data.</text>
</comment>
<protein>
    <submittedName>
        <fullName evidence="1">Uncharacterized protein</fullName>
    </submittedName>
</protein>
<evidence type="ECO:0000313" key="2">
    <source>
        <dbReference type="Proteomes" id="UP001310890"/>
    </source>
</evidence>
<gene>
    <name evidence="1" type="ORF">LTR62_007529</name>
</gene>